<dbReference type="AlphaFoldDB" id="A0A8H3IHS3"/>
<keyword evidence="3" id="KW-1185">Reference proteome</keyword>
<gene>
    <name evidence="2" type="ORF">ALECFALPRED_001086</name>
</gene>
<sequence>MGCFPSLLVREPRSCKTVSTRLPQQRRALSVSQKASNAGLFDRLPFEIRRLIYIYALGGDLLQLTQTSFSKKTGYHAYQWSLPYFRHYLAAEEHSPKYQLGLLMTCRQVYIEASPVLYSTNTFGIIGAHDLPLFCEFSQTIRKDRLDSITSMYINCQADDYVSDALARPSLIMSKVNTFLQDWRQTWEVLATRMPGLKDLKVRLIKAYLPQLELAFEEDWVKPMLEIRGLRRFEFDLTQEVGSEESTAKYNEKLEWFQNELQASMCAPR</sequence>
<dbReference type="OrthoDB" id="4757095at2759"/>
<evidence type="ECO:0000313" key="3">
    <source>
        <dbReference type="Proteomes" id="UP000664203"/>
    </source>
</evidence>
<evidence type="ECO:0000259" key="1">
    <source>
        <dbReference type="Pfam" id="PF24864"/>
    </source>
</evidence>
<dbReference type="InterPro" id="IPR056632">
    <property type="entry name" value="DUF7730"/>
</dbReference>
<dbReference type="PANTHER" id="PTHR38790">
    <property type="entry name" value="2EXR DOMAIN-CONTAINING PROTEIN-RELATED"/>
    <property type="match status" value="1"/>
</dbReference>
<name>A0A8H3IHS3_9LECA</name>
<organism evidence="2 3">
    <name type="scientific">Alectoria fallacina</name>
    <dbReference type="NCBI Taxonomy" id="1903189"/>
    <lineage>
        <taxon>Eukaryota</taxon>
        <taxon>Fungi</taxon>
        <taxon>Dikarya</taxon>
        <taxon>Ascomycota</taxon>
        <taxon>Pezizomycotina</taxon>
        <taxon>Lecanoromycetes</taxon>
        <taxon>OSLEUM clade</taxon>
        <taxon>Lecanoromycetidae</taxon>
        <taxon>Lecanorales</taxon>
        <taxon>Lecanorineae</taxon>
        <taxon>Parmeliaceae</taxon>
        <taxon>Alectoria</taxon>
    </lineage>
</organism>
<comment type="caution">
    <text evidence="2">The sequence shown here is derived from an EMBL/GenBank/DDBJ whole genome shotgun (WGS) entry which is preliminary data.</text>
</comment>
<accession>A0A8H3IHS3</accession>
<dbReference type="EMBL" id="CAJPDR010000120">
    <property type="protein sequence ID" value="CAF9919208.1"/>
    <property type="molecule type" value="Genomic_DNA"/>
</dbReference>
<feature type="domain" description="DUF7730" evidence="1">
    <location>
        <begin position="37"/>
        <end position="227"/>
    </location>
</feature>
<dbReference type="Pfam" id="PF24864">
    <property type="entry name" value="DUF7730"/>
    <property type="match status" value="1"/>
</dbReference>
<proteinExistence type="predicted"/>
<dbReference type="Proteomes" id="UP000664203">
    <property type="component" value="Unassembled WGS sequence"/>
</dbReference>
<protein>
    <recommendedName>
        <fullName evidence="1">DUF7730 domain-containing protein</fullName>
    </recommendedName>
</protein>
<evidence type="ECO:0000313" key="2">
    <source>
        <dbReference type="EMBL" id="CAF9919208.1"/>
    </source>
</evidence>
<reference evidence="2" key="1">
    <citation type="submission" date="2021-03" db="EMBL/GenBank/DDBJ databases">
        <authorList>
            <person name="Tagirdzhanova G."/>
        </authorList>
    </citation>
    <scope>NUCLEOTIDE SEQUENCE</scope>
</reference>